<name>A0A1H1QHV5_9ACTN</name>
<dbReference type="PANTHER" id="PTHR43877">
    <property type="entry name" value="AMINOALKYLPHOSPHONATE N-ACETYLTRANSFERASE-RELATED-RELATED"/>
    <property type="match status" value="1"/>
</dbReference>
<feature type="domain" description="N-acetyltransferase" evidence="3">
    <location>
        <begin position="6"/>
        <end position="160"/>
    </location>
</feature>
<keyword evidence="1" id="KW-0808">Transferase</keyword>
<dbReference type="GO" id="GO:0016747">
    <property type="term" value="F:acyltransferase activity, transferring groups other than amino-acyl groups"/>
    <property type="evidence" value="ECO:0007669"/>
    <property type="project" value="InterPro"/>
</dbReference>
<accession>A0A1H1QHV5</accession>
<keyword evidence="2" id="KW-0012">Acyltransferase</keyword>
<evidence type="ECO:0000259" key="3">
    <source>
        <dbReference type="PROSITE" id="PS51186"/>
    </source>
</evidence>
<dbReference type="PROSITE" id="PS51186">
    <property type="entry name" value="GNAT"/>
    <property type="match status" value="1"/>
</dbReference>
<protein>
    <submittedName>
        <fullName evidence="4">N-acetylglutamate synthase, GNAT family</fullName>
    </submittedName>
</protein>
<dbReference type="InterPro" id="IPR000182">
    <property type="entry name" value="GNAT_dom"/>
</dbReference>
<dbReference type="OrthoDB" id="5192872at2"/>
<dbReference type="Gene3D" id="3.40.630.30">
    <property type="match status" value="1"/>
</dbReference>
<keyword evidence="5" id="KW-1185">Reference proteome</keyword>
<sequence>MPRQAPQIRDAVPEDAERLLQLWAETTRTGEGSEQARRDAEQSLANLALNPDERLLVAECDERIVAALHLQRGPISPLSLDTAVHTSYLVVLPAYRRHGYAHALMEAAVTWAEEKDVEQLSAFTDGNRETNRFFARLGLQTVATVRLVSTPALRKKLSVERARAGAGTNRHLVEVLAQRRSARRRQAGA</sequence>
<evidence type="ECO:0000256" key="1">
    <source>
        <dbReference type="ARBA" id="ARBA00022679"/>
    </source>
</evidence>
<reference evidence="5" key="1">
    <citation type="submission" date="2016-10" db="EMBL/GenBank/DDBJ databases">
        <authorList>
            <person name="Varghese N."/>
            <person name="Submissions S."/>
        </authorList>
    </citation>
    <scope>NUCLEOTIDE SEQUENCE [LARGE SCALE GENOMIC DNA]</scope>
    <source>
        <strain evidence="5">DSM 22127</strain>
    </source>
</reference>
<dbReference type="InterPro" id="IPR016181">
    <property type="entry name" value="Acyl_CoA_acyltransferase"/>
</dbReference>
<gene>
    <name evidence="4" type="ORF">SAMN04488570_1421</name>
</gene>
<dbReference type="InterPro" id="IPR050832">
    <property type="entry name" value="Bact_Acetyltransf"/>
</dbReference>
<evidence type="ECO:0000313" key="4">
    <source>
        <dbReference type="EMBL" id="SDS23062.1"/>
    </source>
</evidence>
<proteinExistence type="predicted"/>
<dbReference type="RefSeq" id="WP_091727716.1">
    <property type="nucleotide sequence ID" value="NZ_LT629757.1"/>
</dbReference>
<evidence type="ECO:0000256" key="2">
    <source>
        <dbReference type="ARBA" id="ARBA00023315"/>
    </source>
</evidence>
<dbReference type="AlphaFoldDB" id="A0A1H1QHV5"/>
<dbReference type="SUPFAM" id="SSF55729">
    <property type="entry name" value="Acyl-CoA N-acyltransferases (Nat)"/>
    <property type="match status" value="1"/>
</dbReference>
<dbReference type="EMBL" id="LT629757">
    <property type="protein sequence ID" value="SDS23062.1"/>
    <property type="molecule type" value="Genomic_DNA"/>
</dbReference>
<dbReference type="CDD" id="cd04301">
    <property type="entry name" value="NAT_SF"/>
    <property type="match status" value="1"/>
</dbReference>
<dbReference type="Proteomes" id="UP000198859">
    <property type="component" value="Chromosome I"/>
</dbReference>
<dbReference type="PANTHER" id="PTHR43877:SF1">
    <property type="entry name" value="ACETYLTRANSFERASE"/>
    <property type="match status" value="1"/>
</dbReference>
<organism evidence="4 5">
    <name type="scientific">Nocardioides scoriae</name>
    <dbReference type="NCBI Taxonomy" id="642780"/>
    <lineage>
        <taxon>Bacteria</taxon>
        <taxon>Bacillati</taxon>
        <taxon>Actinomycetota</taxon>
        <taxon>Actinomycetes</taxon>
        <taxon>Propionibacteriales</taxon>
        <taxon>Nocardioidaceae</taxon>
        <taxon>Nocardioides</taxon>
    </lineage>
</organism>
<dbReference type="STRING" id="642780.SAMN04488570_1421"/>
<dbReference type="Pfam" id="PF00583">
    <property type="entry name" value="Acetyltransf_1"/>
    <property type="match status" value="1"/>
</dbReference>
<evidence type="ECO:0000313" key="5">
    <source>
        <dbReference type="Proteomes" id="UP000198859"/>
    </source>
</evidence>